<dbReference type="Proteomes" id="UP001212841">
    <property type="component" value="Unassembled WGS sequence"/>
</dbReference>
<name>A0AAD5X252_9FUNG</name>
<feature type="compositionally biased region" description="Basic and acidic residues" evidence="1">
    <location>
        <begin position="101"/>
        <end position="111"/>
    </location>
</feature>
<feature type="region of interest" description="Disordered" evidence="1">
    <location>
        <begin position="75"/>
        <end position="111"/>
    </location>
</feature>
<dbReference type="EMBL" id="JADGJD010000877">
    <property type="protein sequence ID" value="KAJ3047920.1"/>
    <property type="molecule type" value="Genomic_DNA"/>
</dbReference>
<organism evidence="2 3">
    <name type="scientific">Rhizophlyctis rosea</name>
    <dbReference type="NCBI Taxonomy" id="64517"/>
    <lineage>
        <taxon>Eukaryota</taxon>
        <taxon>Fungi</taxon>
        <taxon>Fungi incertae sedis</taxon>
        <taxon>Chytridiomycota</taxon>
        <taxon>Chytridiomycota incertae sedis</taxon>
        <taxon>Chytridiomycetes</taxon>
        <taxon>Rhizophlyctidales</taxon>
        <taxon>Rhizophlyctidaceae</taxon>
        <taxon>Rhizophlyctis</taxon>
    </lineage>
</organism>
<protein>
    <submittedName>
        <fullName evidence="2">Uncharacterized protein</fullName>
    </submittedName>
</protein>
<reference evidence="2" key="1">
    <citation type="submission" date="2020-05" db="EMBL/GenBank/DDBJ databases">
        <title>Phylogenomic resolution of chytrid fungi.</title>
        <authorList>
            <person name="Stajich J.E."/>
            <person name="Amses K."/>
            <person name="Simmons R."/>
            <person name="Seto K."/>
            <person name="Myers J."/>
            <person name="Bonds A."/>
            <person name="Quandt C.A."/>
            <person name="Barry K."/>
            <person name="Liu P."/>
            <person name="Grigoriev I."/>
            <person name="Longcore J.E."/>
            <person name="James T.Y."/>
        </authorList>
    </citation>
    <scope>NUCLEOTIDE SEQUENCE</scope>
    <source>
        <strain evidence="2">JEL0318</strain>
    </source>
</reference>
<gene>
    <name evidence="2" type="ORF">HK097_011038</name>
</gene>
<evidence type="ECO:0000256" key="1">
    <source>
        <dbReference type="SAM" id="MobiDB-lite"/>
    </source>
</evidence>
<evidence type="ECO:0000313" key="2">
    <source>
        <dbReference type="EMBL" id="KAJ3047920.1"/>
    </source>
</evidence>
<feature type="region of interest" description="Disordered" evidence="1">
    <location>
        <begin position="652"/>
        <end position="705"/>
    </location>
</feature>
<feature type="compositionally biased region" description="Acidic residues" evidence="1">
    <location>
        <begin position="676"/>
        <end position="689"/>
    </location>
</feature>
<keyword evidence="3" id="KW-1185">Reference proteome</keyword>
<sequence length="705" mass="80253">MAKTKKQPKPVAVSDTLLRSFVKGEKLPSRSEMDSILIGALYNEQGRPSKGLINMLETTRTLSYIKLLSEQRANAEAQKKKVNPKHPVPGPSKKQKRRAKAEKNHEKNLTKKARRLEALKIKDYEKEDQVDFFPYPFDVPAGLPYPFEGPVTETAPPAPQNVKEQEMVKAVIEGKWPAQVVGEKMLESPRWAPKCEKIYLRYKRRYDAEGLSGGLLLKRIIPMTRGSWAMCYEHNMPSSKDMFFKTEQKDMDLSFNLALASRRTGEKWNDMSKGGKTMHLAIRAIHAHVLIEIIQNMNDEIFGTIQKIKQSMIPKTCKVARRPKHGGWDEGVDVMMKDVDVVAALRIVQQVVLYVESKNEKGTKKTLQQCKDALDSEFQEKFLVRSCQGFQLSKNMESGASKRRRMVTAGLMGADPASVKGVVPDYLITRDQGESKGVPFPQEFGAIINVGTLKSDTKYESRDRFRMARSRLLTVLRDQHIELAQNCRPELSKRFLVPGLLIDHTVWHVFVVGYVGHRFHVAKMPVRFEVPCGFNKKFTEGMSKLIGGERLFRKLLHWCYKNYSDIIADPQTMSEAFNPAEPMQGLDQLLYYYCNDDPAVAAAVARDRFVDYDSEDGETVKEREAMEIRLDGYIQDEVSDDELLEAYKLMQRKGKKRKMGDDDESEDERDNLLDYGDGDSEIESEDDDVPFGRVEAGPSKRAKTG</sequence>
<proteinExistence type="predicted"/>
<evidence type="ECO:0000313" key="3">
    <source>
        <dbReference type="Proteomes" id="UP001212841"/>
    </source>
</evidence>
<comment type="caution">
    <text evidence="2">The sequence shown here is derived from an EMBL/GenBank/DDBJ whole genome shotgun (WGS) entry which is preliminary data.</text>
</comment>
<accession>A0AAD5X252</accession>
<dbReference type="AlphaFoldDB" id="A0AAD5X252"/>